<dbReference type="PRINTS" id="PR00412">
    <property type="entry name" value="EPOXHYDRLASE"/>
</dbReference>
<comment type="caution">
    <text evidence="3">The sequence shown here is derived from an EMBL/GenBank/DDBJ whole genome shotgun (WGS) entry which is preliminary data.</text>
</comment>
<evidence type="ECO:0000259" key="2">
    <source>
        <dbReference type="Pfam" id="PF00561"/>
    </source>
</evidence>
<evidence type="ECO:0000313" key="3">
    <source>
        <dbReference type="EMBL" id="MDT8903980.1"/>
    </source>
</evidence>
<dbReference type="RefSeq" id="WP_413782541.1">
    <property type="nucleotide sequence ID" value="NZ_JAUOZS010000002.1"/>
</dbReference>
<dbReference type="Proteomes" id="UP001254848">
    <property type="component" value="Unassembled WGS sequence"/>
</dbReference>
<dbReference type="PANTHER" id="PTHR43798">
    <property type="entry name" value="MONOACYLGLYCEROL LIPASE"/>
    <property type="match status" value="1"/>
</dbReference>
<dbReference type="InterPro" id="IPR000639">
    <property type="entry name" value="Epox_hydrolase-like"/>
</dbReference>
<name>A0ABU3P4P1_9FIRM</name>
<accession>A0ABU3P4P1</accession>
<reference evidence="3 4" key="1">
    <citation type="submission" date="2023-07" db="EMBL/GenBank/DDBJ databases">
        <title>The novel representative of Negativicutes class, Anaeroselena agilis gen. nov. sp. nov.</title>
        <authorList>
            <person name="Prokofeva M.I."/>
            <person name="Elcheninov A.G."/>
            <person name="Klyukina A."/>
            <person name="Kublanov I.V."/>
            <person name="Frolov E.N."/>
            <person name="Podosokorskaya O.A."/>
        </authorList>
    </citation>
    <scope>NUCLEOTIDE SEQUENCE [LARGE SCALE GENOMIC DNA]</scope>
    <source>
        <strain evidence="3 4">4137-cl</strain>
    </source>
</reference>
<dbReference type="InterPro" id="IPR000073">
    <property type="entry name" value="AB_hydrolase_1"/>
</dbReference>
<organism evidence="3 4">
    <name type="scientific">Anaeroselena agilis</name>
    <dbReference type="NCBI Taxonomy" id="3063788"/>
    <lineage>
        <taxon>Bacteria</taxon>
        <taxon>Bacillati</taxon>
        <taxon>Bacillota</taxon>
        <taxon>Negativicutes</taxon>
        <taxon>Acetonemataceae</taxon>
        <taxon>Anaeroselena</taxon>
    </lineage>
</organism>
<dbReference type="GO" id="GO:0016787">
    <property type="term" value="F:hydrolase activity"/>
    <property type="evidence" value="ECO:0007669"/>
    <property type="project" value="UniProtKB-KW"/>
</dbReference>
<dbReference type="PANTHER" id="PTHR43798:SF31">
    <property type="entry name" value="AB HYDROLASE SUPERFAMILY PROTEIN YCLE"/>
    <property type="match status" value="1"/>
</dbReference>
<feature type="domain" description="AB hydrolase-1" evidence="2">
    <location>
        <begin position="25"/>
        <end position="225"/>
    </location>
</feature>
<keyword evidence="4" id="KW-1185">Reference proteome</keyword>
<evidence type="ECO:0000256" key="1">
    <source>
        <dbReference type="ARBA" id="ARBA00022801"/>
    </source>
</evidence>
<dbReference type="InterPro" id="IPR050266">
    <property type="entry name" value="AB_hydrolase_sf"/>
</dbReference>
<proteinExistence type="predicted"/>
<sequence>MGFYVKVEPGVRLYVEELNPEGREAILFLHGWPASHRMFEYQFDELFRLGYRCIGVDCRGFGKADKPAGGYDYDRQADDILAVVQALRLENATLLGHSTGGAIAVRYMARHGCGFARLALCAAAAPSLIRRPYFPHGLEREAVEKIIAGTLADRPAMLRDFGDMFFFQYKTQPLMEWFFQMGLEAAGWATAAVAQVWLDEERLFADLGEIRVPTLIMHGIHDRVCHFPLGVAQHEGIACSRLVPFKYSGHGLFYDEREKFNAELARFAAGR</sequence>
<gene>
    <name evidence="3" type="ORF">Q4T40_22330</name>
</gene>
<protein>
    <submittedName>
        <fullName evidence="3">Alpha/beta hydrolase</fullName>
    </submittedName>
</protein>
<evidence type="ECO:0000313" key="4">
    <source>
        <dbReference type="Proteomes" id="UP001254848"/>
    </source>
</evidence>
<dbReference type="SUPFAM" id="SSF53474">
    <property type="entry name" value="alpha/beta-Hydrolases"/>
    <property type="match status" value="1"/>
</dbReference>
<dbReference type="InterPro" id="IPR029058">
    <property type="entry name" value="AB_hydrolase_fold"/>
</dbReference>
<dbReference type="PRINTS" id="PR00111">
    <property type="entry name" value="ABHYDROLASE"/>
</dbReference>
<dbReference type="EMBL" id="JAUOZS010000002">
    <property type="protein sequence ID" value="MDT8903980.1"/>
    <property type="molecule type" value="Genomic_DNA"/>
</dbReference>
<dbReference type="Gene3D" id="3.40.50.1820">
    <property type="entry name" value="alpha/beta hydrolase"/>
    <property type="match status" value="1"/>
</dbReference>
<keyword evidence="1 3" id="KW-0378">Hydrolase</keyword>
<dbReference type="Pfam" id="PF00561">
    <property type="entry name" value="Abhydrolase_1"/>
    <property type="match status" value="1"/>
</dbReference>